<evidence type="ECO:0000313" key="1">
    <source>
        <dbReference type="EMBL" id="AIJ45915.1"/>
    </source>
</evidence>
<dbReference type="KEGG" id="ctes:O987_08900"/>
<evidence type="ECO:0000313" key="2">
    <source>
        <dbReference type="Proteomes" id="UP000028782"/>
    </source>
</evidence>
<organism evidence="1 2">
    <name type="scientific">Comamonas testosteroni TK102</name>
    <dbReference type="NCBI Taxonomy" id="1392005"/>
    <lineage>
        <taxon>Bacteria</taxon>
        <taxon>Pseudomonadati</taxon>
        <taxon>Pseudomonadota</taxon>
        <taxon>Betaproteobacteria</taxon>
        <taxon>Burkholderiales</taxon>
        <taxon>Comamonadaceae</taxon>
        <taxon>Comamonas</taxon>
    </lineage>
</organism>
<accession>A0A076PQF2</accession>
<protein>
    <submittedName>
        <fullName evidence="1">Uncharacterized protein</fullName>
    </submittedName>
</protein>
<gene>
    <name evidence="1" type="ORF">O987_08900</name>
</gene>
<dbReference type="HOGENOM" id="CLU_1599899_0_0_4"/>
<dbReference type="EMBL" id="CP006704">
    <property type="protein sequence ID" value="AIJ45915.1"/>
    <property type="molecule type" value="Genomic_DNA"/>
</dbReference>
<sequence>MTNPRSLLMVHLVGHKLKYSVVQWSYDWDPSLFDLLERMPELVIGRHVVIASCDSGKYKPSEAELEAGWEVADGFAVSPKITAVSELPMPGFDEWYVYEERPMPRFYRSSVNRFGFAPLPPDKATDFWAQVETALPLHVLGAGTPTMFVATRDRISFDRALKLGDF</sequence>
<reference evidence="1 2" key="1">
    <citation type="journal article" date="2014" name="Genome Announc.">
        <title>Complete Genome Sequence of Polychlorinated Biphenyl Degrader Comamonas testosteroni TK102 (NBRC 109938).</title>
        <authorList>
            <person name="Fukuda K."/>
            <person name="Hosoyama A."/>
            <person name="Tsuchikane K."/>
            <person name="Ohji S."/>
            <person name="Yamazoe A."/>
            <person name="Fujita N."/>
            <person name="Shintani M."/>
            <person name="Kimbara K."/>
        </authorList>
    </citation>
    <scope>NUCLEOTIDE SEQUENCE [LARGE SCALE GENOMIC DNA]</scope>
    <source>
        <strain evidence="1">TK102</strain>
    </source>
</reference>
<name>A0A076PQF2_COMTE</name>
<proteinExistence type="predicted"/>
<dbReference type="AlphaFoldDB" id="A0A076PQF2"/>
<dbReference type="Proteomes" id="UP000028782">
    <property type="component" value="Chromosome"/>
</dbReference>